<accession>A0A9W6GIV9</accession>
<evidence type="ECO:0000259" key="4">
    <source>
        <dbReference type="Pfam" id="PF07859"/>
    </source>
</evidence>
<dbReference type="Gene3D" id="3.40.50.1820">
    <property type="entry name" value="alpha/beta hydrolase"/>
    <property type="match status" value="1"/>
</dbReference>
<dbReference type="SUPFAM" id="SSF53474">
    <property type="entry name" value="alpha/beta-Hydrolases"/>
    <property type="match status" value="1"/>
</dbReference>
<reference evidence="5" key="1">
    <citation type="submission" date="2022-12" db="EMBL/GenBank/DDBJ databases">
        <title>Reference genome sequencing for broad-spectrum identification of bacterial and archaeal isolates by mass spectrometry.</title>
        <authorList>
            <person name="Sekiguchi Y."/>
            <person name="Tourlousse D.M."/>
        </authorList>
    </citation>
    <scope>NUCLEOTIDE SEQUENCE</scope>
    <source>
        <strain evidence="5">10succ1</strain>
    </source>
</reference>
<evidence type="ECO:0000256" key="1">
    <source>
        <dbReference type="ARBA" id="ARBA00010515"/>
    </source>
</evidence>
<dbReference type="EMBL" id="BSDY01000001">
    <property type="protein sequence ID" value="GLI54704.1"/>
    <property type="molecule type" value="Genomic_DNA"/>
</dbReference>
<dbReference type="Pfam" id="PF07859">
    <property type="entry name" value="Abhydrolase_3"/>
    <property type="match status" value="1"/>
</dbReference>
<feature type="domain" description="Alpha/beta hydrolase fold-3" evidence="4">
    <location>
        <begin position="129"/>
        <end position="329"/>
    </location>
</feature>
<dbReference type="PANTHER" id="PTHR48081">
    <property type="entry name" value="AB HYDROLASE SUPERFAMILY PROTEIN C4A8.06C"/>
    <property type="match status" value="1"/>
</dbReference>
<dbReference type="InterPro" id="IPR029058">
    <property type="entry name" value="AB_hydrolase_fold"/>
</dbReference>
<evidence type="ECO:0000256" key="3">
    <source>
        <dbReference type="SAM" id="SignalP"/>
    </source>
</evidence>
<organism evidence="5 6">
    <name type="scientific">Propionigenium maris DSM 9537</name>
    <dbReference type="NCBI Taxonomy" id="1123000"/>
    <lineage>
        <taxon>Bacteria</taxon>
        <taxon>Fusobacteriati</taxon>
        <taxon>Fusobacteriota</taxon>
        <taxon>Fusobacteriia</taxon>
        <taxon>Fusobacteriales</taxon>
        <taxon>Fusobacteriaceae</taxon>
        <taxon>Propionigenium</taxon>
    </lineage>
</organism>
<sequence length="379" mass="41855">MFKDRVFKKLFILALSIAIPLGVVASEQDPLRVAERKLPLPVHASEAVRDTLRAAPSPGIEAIRNHPIPQIPEEWKAFVAEFDKPGIQQGIELAETLNVKYEREVVNGVDVFTITPSEIAPKYRNNLFVHVHGGAWLYGGEKSALRESVRIAHHLKMPVVSINYRKAPDHPAPAAVNDVVAVWSHLITERPADSMMMGGSSAGGNLTTASAMRIRDLGLPMPSALFIGTPAAVLTNTPDSRMINEGIDMNLGTWEGLIEATAAQYLGDQNLKDPYVSPLYGEFHGFPPSMLVTGTRDLLLSDTVLLHRAIRDAGSTADLHVYEGHSHGSYWIPGEDMDNFFGELDTFAETHLNNYRRFRKRDLASPVKVDEIMIPEKNL</sequence>
<evidence type="ECO:0000313" key="5">
    <source>
        <dbReference type="EMBL" id="GLI54704.1"/>
    </source>
</evidence>
<dbReference type="PANTHER" id="PTHR48081:SF30">
    <property type="entry name" value="ACETYL-HYDROLASE LIPR-RELATED"/>
    <property type="match status" value="1"/>
</dbReference>
<dbReference type="RefSeq" id="WP_281832607.1">
    <property type="nucleotide sequence ID" value="NZ_BSDY01000001.1"/>
</dbReference>
<keyword evidence="3" id="KW-0732">Signal</keyword>
<feature type="signal peptide" evidence="3">
    <location>
        <begin position="1"/>
        <end position="25"/>
    </location>
</feature>
<proteinExistence type="inferred from homology"/>
<evidence type="ECO:0000256" key="2">
    <source>
        <dbReference type="ARBA" id="ARBA00022801"/>
    </source>
</evidence>
<evidence type="ECO:0000313" key="6">
    <source>
        <dbReference type="Proteomes" id="UP001144471"/>
    </source>
</evidence>
<feature type="chain" id="PRO_5040734373" description="Alpha/beta hydrolase fold-3 domain-containing protein" evidence="3">
    <location>
        <begin position="26"/>
        <end position="379"/>
    </location>
</feature>
<comment type="caution">
    <text evidence="5">The sequence shown here is derived from an EMBL/GenBank/DDBJ whole genome shotgun (WGS) entry which is preliminary data.</text>
</comment>
<comment type="similarity">
    <text evidence="1">Belongs to the 'GDXG' lipolytic enzyme family.</text>
</comment>
<dbReference type="InterPro" id="IPR050300">
    <property type="entry name" value="GDXG_lipolytic_enzyme"/>
</dbReference>
<keyword evidence="2" id="KW-0378">Hydrolase</keyword>
<gene>
    <name evidence="5" type="ORF">PM10SUCC1_02190</name>
</gene>
<dbReference type="Proteomes" id="UP001144471">
    <property type="component" value="Unassembled WGS sequence"/>
</dbReference>
<name>A0A9W6GIV9_9FUSO</name>
<keyword evidence="6" id="KW-1185">Reference proteome</keyword>
<dbReference type="AlphaFoldDB" id="A0A9W6GIV9"/>
<protein>
    <recommendedName>
        <fullName evidence="4">Alpha/beta hydrolase fold-3 domain-containing protein</fullName>
    </recommendedName>
</protein>
<dbReference type="InterPro" id="IPR013094">
    <property type="entry name" value="AB_hydrolase_3"/>
</dbReference>
<dbReference type="GO" id="GO:0004806">
    <property type="term" value="F:triacylglycerol lipase activity"/>
    <property type="evidence" value="ECO:0007669"/>
    <property type="project" value="TreeGrafter"/>
</dbReference>